<keyword evidence="2" id="KW-0479">Metal-binding</keyword>
<organism evidence="4 5">
    <name type="scientific">Cladophialophora yegresii CBS 114405</name>
    <dbReference type="NCBI Taxonomy" id="1182544"/>
    <lineage>
        <taxon>Eukaryota</taxon>
        <taxon>Fungi</taxon>
        <taxon>Dikarya</taxon>
        <taxon>Ascomycota</taxon>
        <taxon>Pezizomycotina</taxon>
        <taxon>Eurotiomycetes</taxon>
        <taxon>Chaetothyriomycetidae</taxon>
        <taxon>Chaetothyriales</taxon>
        <taxon>Herpotrichiellaceae</taxon>
        <taxon>Cladophialophora</taxon>
    </lineage>
</organism>
<accession>W9WA42</accession>
<proteinExistence type="inferred from homology"/>
<dbReference type="RefSeq" id="XP_007760539.1">
    <property type="nucleotide sequence ID" value="XM_007762349.1"/>
</dbReference>
<dbReference type="GO" id="GO:0016702">
    <property type="term" value="F:oxidoreductase activity, acting on single donors with incorporation of molecular oxygen, incorporation of two atoms of oxygen"/>
    <property type="evidence" value="ECO:0007669"/>
    <property type="project" value="UniProtKB-ARBA"/>
</dbReference>
<dbReference type="GO" id="GO:0046872">
    <property type="term" value="F:metal ion binding"/>
    <property type="evidence" value="ECO:0007669"/>
    <property type="project" value="UniProtKB-KW"/>
</dbReference>
<sequence length="61" mass="6794">MTPILDVDLLPGEAEWQRAYVLLGFVIHGHHHGYHKNIIPLARSEPCLKICDHSGVEPVLG</sequence>
<dbReference type="InterPro" id="IPR037217">
    <property type="entry name" value="Trp/Indoleamine_2_3_dOase-like"/>
</dbReference>
<dbReference type="GO" id="GO:0019441">
    <property type="term" value="P:L-tryptophan catabolic process to kynurenine"/>
    <property type="evidence" value="ECO:0007669"/>
    <property type="project" value="InterPro"/>
</dbReference>
<dbReference type="Pfam" id="PF01231">
    <property type="entry name" value="IDO"/>
    <property type="match status" value="1"/>
</dbReference>
<comment type="similarity">
    <text evidence="1">Belongs to the indoleamine 2,3-dioxygenase family.</text>
</comment>
<dbReference type="GeneID" id="19182924"/>
<reference evidence="4 5" key="1">
    <citation type="submission" date="2013-03" db="EMBL/GenBank/DDBJ databases">
        <title>The Genome Sequence of Cladophialophora yegresii CBS 114405.</title>
        <authorList>
            <consortium name="The Broad Institute Genomics Platform"/>
            <person name="Cuomo C."/>
            <person name="de Hoog S."/>
            <person name="Gorbushina A."/>
            <person name="Walker B."/>
            <person name="Young S.K."/>
            <person name="Zeng Q."/>
            <person name="Gargeya S."/>
            <person name="Fitzgerald M."/>
            <person name="Haas B."/>
            <person name="Abouelleil A."/>
            <person name="Allen A.W."/>
            <person name="Alvarado L."/>
            <person name="Arachchi H.M."/>
            <person name="Berlin A.M."/>
            <person name="Chapman S.B."/>
            <person name="Gainer-Dewar J."/>
            <person name="Goldberg J."/>
            <person name="Griggs A."/>
            <person name="Gujja S."/>
            <person name="Hansen M."/>
            <person name="Howarth C."/>
            <person name="Imamovic A."/>
            <person name="Ireland A."/>
            <person name="Larimer J."/>
            <person name="McCowan C."/>
            <person name="Murphy C."/>
            <person name="Pearson M."/>
            <person name="Poon T.W."/>
            <person name="Priest M."/>
            <person name="Roberts A."/>
            <person name="Saif S."/>
            <person name="Shea T."/>
            <person name="Sisk P."/>
            <person name="Sykes S."/>
            <person name="Wortman J."/>
            <person name="Nusbaum C."/>
            <person name="Birren B."/>
        </authorList>
    </citation>
    <scope>NUCLEOTIDE SEQUENCE [LARGE SCALE GENOMIC DNA]</scope>
    <source>
        <strain evidence="4 5">CBS 114405</strain>
    </source>
</reference>
<evidence type="ECO:0000313" key="5">
    <source>
        <dbReference type="Proteomes" id="UP000019473"/>
    </source>
</evidence>
<dbReference type="EMBL" id="AMGW01000006">
    <property type="protein sequence ID" value="EXJ55429.1"/>
    <property type="molecule type" value="Genomic_DNA"/>
</dbReference>
<evidence type="ECO:0000313" key="4">
    <source>
        <dbReference type="EMBL" id="EXJ55429.1"/>
    </source>
</evidence>
<gene>
    <name evidence="4" type="ORF">A1O7_08356</name>
</gene>
<dbReference type="InterPro" id="IPR000898">
    <property type="entry name" value="Indolamine_dOase"/>
</dbReference>
<evidence type="ECO:0000256" key="3">
    <source>
        <dbReference type="ARBA" id="ARBA00023004"/>
    </source>
</evidence>
<dbReference type="VEuPathDB" id="FungiDB:A1O7_08356"/>
<dbReference type="Proteomes" id="UP000019473">
    <property type="component" value="Unassembled WGS sequence"/>
</dbReference>
<comment type="caution">
    <text evidence="4">The sequence shown here is derived from an EMBL/GenBank/DDBJ whole genome shotgun (WGS) entry which is preliminary data.</text>
</comment>
<dbReference type="GO" id="GO:0020037">
    <property type="term" value="F:heme binding"/>
    <property type="evidence" value="ECO:0007669"/>
    <property type="project" value="InterPro"/>
</dbReference>
<name>W9WA42_9EURO</name>
<evidence type="ECO:0000256" key="2">
    <source>
        <dbReference type="ARBA" id="ARBA00022723"/>
    </source>
</evidence>
<dbReference type="SUPFAM" id="SSF140959">
    <property type="entry name" value="Indolic compounds 2,3-dioxygenase-like"/>
    <property type="match status" value="1"/>
</dbReference>
<protein>
    <submittedName>
        <fullName evidence="4">Uncharacterized protein</fullName>
    </submittedName>
</protein>
<dbReference type="HOGENOM" id="CLU_2922459_0_0_1"/>
<evidence type="ECO:0000256" key="1">
    <source>
        <dbReference type="ARBA" id="ARBA00007119"/>
    </source>
</evidence>
<keyword evidence="3" id="KW-0408">Iron</keyword>
<dbReference type="AlphaFoldDB" id="W9WA42"/>
<keyword evidence="5" id="KW-1185">Reference proteome</keyword>